<dbReference type="SUPFAM" id="SSF102405">
    <property type="entry name" value="MCP/YpsA-like"/>
    <property type="match status" value="1"/>
</dbReference>
<dbReference type="PANTHER" id="PTHR43393:SF2">
    <property type="entry name" value="CYTOKININ RIBOSIDE 5'-MONOPHOSPHATE PHOSPHORIBOHYDROLASE"/>
    <property type="match status" value="1"/>
</dbReference>
<dbReference type="InterPro" id="IPR031100">
    <property type="entry name" value="LOG_fam"/>
</dbReference>
<evidence type="ECO:0000313" key="3">
    <source>
        <dbReference type="Proteomes" id="UP000334340"/>
    </source>
</evidence>
<dbReference type="InterPro" id="IPR052341">
    <property type="entry name" value="LOG_family_nucleotidases"/>
</dbReference>
<dbReference type="Gene3D" id="3.40.50.450">
    <property type="match status" value="1"/>
</dbReference>
<dbReference type="GO" id="GO:0009691">
    <property type="term" value="P:cytokinin biosynthetic process"/>
    <property type="evidence" value="ECO:0007669"/>
    <property type="project" value="UniProtKB-UniRule"/>
</dbReference>
<sequence>MKFPFVLDRLAAQDIRMIFRVVAEFVDGMEALTAIPPAVSVFGSTHIGRDDPAYTMAEQIGRLLAQHGYAVITGGGPGAMEAANKGAYEAGGVSIGLNIELPQQQEPNRYLTRLVNFQHFFVRKVMFVKHSIAFVILPGGFGTLDELFESITLIQTKKIKPFPVILTDDDYWLGLQEWLRDPVMGEGKITPDDFALLKTAHNPEEVIQIIKNSSTSNSLTP</sequence>
<dbReference type="PANTHER" id="PTHR43393">
    <property type="entry name" value="CYTOKININ RIBOSIDE 5'-MONOPHOSPHATE PHOSPHORIBOHYDROLASE"/>
    <property type="match status" value="1"/>
</dbReference>
<keyword evidence="3" id="KW-1185">Reference proteome</keyword>
<dbReference type="EC" id="3.2.2.n1" evidence="1"/>
<accession>A0A564ZKA3</accession>
<dbReference type="AlphaFoldDB" id="A0A564ZKA3"/>
<gene>
    <name evidence="2" type="ORF">MELA_01998</name>
</gene>
<evidence type="ECO:0000256" key="1">
    <source>
        <dbReference type="RuleBase" id="RU363015"/>
    </source>
</evidence>
<comment type="similarity">
    <text evidence="1">Belongs to the LOG family.</text>
</comment>
<keyword evidence="1" id="KW-0378">Hydrolase</keyword>
<keyword evidence="1" id="KW-0203">Cytokinin biosynthesis</keyword>
<organism evidence="2 3">
    <name type="scientific">Candidatus Methylomirabilis lanthanidiphila</name>
    <dbReference type="NCBI Taxonomy" id="2211376"/>
    <lineage>
        <taxon>Bacteria</taxon>
        <taxon>Candidatus Methylomirabilota</taxon>
        <taxon>Candidatus Methylomirabilia</taxon>
        <taxon>Candidatus Methylomirabilales</taxon>
        <taxon>Candidatus Methylomirabilaceae</taxon>
        <taxon>Candidatus Methylomirabilis</taxon>
    </lineage>
</organism>
<reference evidence="2 3" key="1">
    <citation type="submission" date="2019-07" db="EMBL/GenBank/DDBJ databases">
        <authorList>
            <person name="Cremers G."/>
        </authorList>
    </citation>
    <scope>NUCLEOTIDE SEQUENCE [LARGE SCALE GENOMIC DNA]</scope>
</reference>
<dbReference type="EMBL" id="CABIKM010000029">
    <property type="protein sequence ID" value="VUZ85613.1"/>
    <property type="molecule type" value="Genomic_DNA"/>
</dbReference>
<proteinExistence type="inferred from homology"/>
<dbReference type="GO" id="GO:0005829">
    <property type="term" value="C:cytosol"/>
    <property type="evidence" value="ECO:0007669"/>
    <property type="project" value="TreeGrafter"/>
</dbReference>
<dbReference type="GO" id="GO:0016787">
    <property type="term" value="F:hydrolase activity"/>
    <property type="evidence" value="ECO:0007669"/>
    <property type="project" value="UniProtKB-KW"/>
</dbReference>
<dbReference type="InterPro" id="IPR005269">
    <property type="entry name" value="LOG"/>
</dbReference>
<name>A0A564ZKA3_9BACT</name>
<protein>
    <recommendedName>
        <fullName evidence="1">Cytokinin riboside 5'-monophosphate phosphoribohydrolase</fullName>
        <ecNumber evidence="1">3.2.2.n1</ecNumber>
    </recommendedName>
</protein>
<dbReference type="Proteomes" id="UP000334340">
    <property type="component" value="Unassembled WGS sequence"/>
</dbReference>
<dbReference type="Pfam" id="PF03641">
    <property type="entry name" value="Lysine_decarbox"/>
    <property type="match status" value="1"/>
</dbReference>
<evidence type="ECO:0000313" key="2">
    <source>
        <dbReference type="EMBL" id="VUZ85613.1"/>
    </source>
</evidence>
<dbReference type="NCBIfam" id="TIGR00730">
    <property type="entry name" value="Rossman fold protein, TIGR00730 family"/>
    <property type="match status" value="1"/>
</dbReference>